<feature type="domain" description="HTH tetR-type" evidence="3">
    <location>
        <begin position="24"/>
        <end position="85"/>
    </location>
</feature>
<evidence type="ECO:0000313" key="5">
    <source>
        <dbReference type="Proteomes" id="UP000244223"/>
    </source>
</evidence>
<dbReference type="GO" id="GO:0003677">
    <property type="term" value="F:DNA binding"/>
    <property type="evidence" value="ECO:0007669"/>
    <property type="project" value="UniProtKB-UniRule"/>
</dbReference>
<name>A0A2T5IZ36_9GAMM</name>
<dbReference type="PANTHER" id="PTHR47752:SF1">
    <property type="entry name" value="HTH-TYPE TRANSCRIPTIONAL REPRESSOR FABR"/>
    <property type="match status" value="1"/>
</dbReference>
<evidence type="ECO:0000256" key="1">
    <source>
        <dbReference type="ARBA" id="ARBA00023125"/>
    </source>
</evidence>
<proteinExistence type="predicted"/>
<keyword evidence="1 2" id="KW-0238">DNA-binding</keyword>
<dbReference type="InterPro" id="IPR001647">
    <property type="entry name" value="HTH_TetR"/>
</dbReference>
<dbReference type="InterPro" id="IPR009057">
    <property type="entry name" value="Homeodomain-like_sf"/>
</dbReference>
<dbReference type="AlphaFoldDB" id="A0A2T5IZ36"/>
<evidence type="ECO:0000313" key="4">
    <source>
        <dbReference type="EMBL" id="PTQ89191.1"/>
    </source>
</evidence>
<dbReference type="InterPro" id="IPR050692">
    <property type="entry name" value="HTH_transcr_repressor_FabR"/>
</dbReference>
<gene>
    <name evidence="4" type="ORF">C8N29_10872</name>
</gene>
<dbReference type="EMBL" id="QAON01000008">
    <property type="protein sequence ID" value="PTQ89191.1"/>
    <property type="molecule type" value="Genomic_DNA"/>
</dbReference>
<evidence type="ECO:0000259" key="3">
    <source>
        <dbReference type="PROSITE" id="PS50977"/>
    </source>
</evidence>
<dbReference type="Gene3D" id="1.10.10.60">
    <property type="entry name" value="Homeodomain-like"/>
    <property type="match status" value="1"/>
</dbReference>
<dbReference type="Pfam" id="PF00440">
    <property type="entry name" value="TetR_N"/>
    <property type="match status" value="1"/>
</dbReference>
<dbReference type="RefSeq" id="WP_107865830.1">
    <property type="nucleotide sequence ID" value="NZ_QAON01000008.1"/>
</dbReference>
<comment type="caution">
    <text evidence="4">The sequence shown here is derived from an EMBL/GenBank/DDBJ whole genome shotgun (WGS) entry which is preliminary data.</text>
</comment>
<feature type="DNA-binding region" description="H-T-H motif" evidence="2">
    <location>
        <begin position="48"/>
        <end position="67"/>
    </location>
</feature>
<evidence type="ECO:0000256" key="2">
    <source>
        <dbReference type="PROSITE-ProRule" id="PRU00335"/>
    </source>
</evidence>
<dbReference type="PANTHER" id="PTHR47752">
    <property type="entry name" value="HTH-TYPE TRANSCRIPTIONAL REPRESSOR FABR"/>
    <property type="match status" value="1"/>
</dbReference>
<dbReference type="OrthoDB" id="9810250at2"/>
<reference evidence="4 5" key="1">
    <citation type="submission" date="2018-04" db="EMBL/GenBank/DDBJ databases">
        <title>Genomic Encyclopedia of Archaeal and Bacterial Type Strains, Phase II (KMG-II): from individual species to whole genera.</title>
        <authorList>
            <person name="Goeker M."/>
        </authorList>
    </citation>
    <scope>NUCLEOTIDE SEQUENCE [LARGE SCALE GENOMIC DNA]</scope>
    <source>
        <strain evidence="4 5">DSM 5822</strain>
    </source>
</reference>
<keyword evidence="5" id="KW-1185">Reference proteome</keyword>
<dbReference type="SUPFAM" id="SSF46689">
    <property type="entry name" value="Homeodomain-like"/>
    <property type="match status" value="1"/>
</dbReference>
<dbReference type="PROSITE" id="PS50977">
    <property type="entry name" value="HTH_TETR_2"/>
    <property type="match status" value="1"/>
</dbReference>
<accession>A0A2T5IZ36</accession>
<organism evidence="4 5">
    <name type="scientific">Agitococcus lubricus</name>
    <dbReference type="NCBI Taxonomy" id="1077255"/>
    <lineage>
        <taxon>Bacteria</taxon>
        <taxon>Pseudomonadati</taxon>
        <taxon>Pseudomonadota</taxon>
        <taxon>Gammaproteobacteria</taxon>
        <taxon>Moraxellales</taxon>
        <taxon>Moraxellaceae</taxon>
        <taxon>Agitococcus</taxon>
    </lineage>
</organism>
<dbReference type="Proteomes" id="UP000244223">
    <property type="component" value="Unassembled WGS sequence"/>
</dbReference>
<sequence length="224" mass="25013">MSETVVLHEKETTTVIHPQGRKAVITREDLINAALQLVGPHRSISSLSLREVARAANIAPNSFYRHFRDMDELAIALIDKAGRSLRTIIGAARQRASSERSVIRSSVETFLEQLSADEALLHILLREGSVGSPAFKEAVERELRFFEEELCADLIRLGQAKNQTLYAPDVVAKGMTRLVFAMGTTALDLPRERHAEIIEPTVMMLRMMLVGSQTLLDQPQLQTR</sequence>
<protein>
    <submittedName>
        <fullName evidence="4">TetR family transcriptional regulator</fullName>
    </submittedName>
</protein>
<dbReference type="NCBIfam" id="NF008402">
    <property type="entry name" value="PRK11202.1"/>
    <property type="match status" value="1"/>
</dbReference>
<dbReference type="Gene3D" id="1.10.357.10">
    <property type="entry name" value="Tetracycline Repressor, domain 2"/>
    <property type="match status" value="1"/>
</dbReference>